<dbReference type="AlphaFoldDB" id="A0A927RHT7"/>
<dbReference type="InterPro" id="IPR027417">
    <property type="entry name" value="P-loop_NTPase"/>
</dbReference>
<reference evidence="1" key="1">
    <citation type="submission" date="2020-10" db="EMBL/GenBank/DDBJ databases">
        <title>Sequencing the genomes of 1000 actinobacteria strains.</title>
        <authorList>
            <person name="Klenk H.-P."/>
        </authorList>
    </citation>
    <scope>NUCLEOTIDE SEQUENCE</scope>
    <source>
        <strain evidence="1">DSM 45354</strain>
    </source>
</reference>
<keyword evidence="2" id="KW-1185">Reference proteome</keyword>
<sequence>MPLVLVTGTSGAGKSTVRAELRRRGYVAYDTDEDHLSRYFEKCSGFEVPYPIAAVERSDGWHSRHTQRVPPETVRRIAAEVGDELGFVCGSTENEGEIWCHFAVVIYLRRLADDSPPAGSTSP</sequence>
<evidence type="ECO:0000313" key="1">
    <source>
        <dbReference type="EMBL" id="MBE1605506.1"/>
    </source>
</evidence>
<evidence type="ECO:0000313" key="2">
    <source>
        <dbReference type="Proteomes" id="UP000638648"/>
    </source>
</evidence>
<dbReference type="EMBL" id="JADBEM010000001">
    <property type="protein sequence ID" value="MBE1605506.1"/>
    <property type="molecule type" value="Genomic_DNA"/>
</dbReference>
<proteinExistence type="predicted"/>
<dbReference type="Gene3D" id="3.40.50.300">
    <property type="entry name" value="P-loop containing nucleotide triphosphate hydrolases"/>
    <property type="match status" value="1"/>
</dbReference>
<organism evidence="1 2">
    <name type="scientific">Actinopolymorpha pittospori</name>
    <dbReference type="NCBI Taxonomy" id="648752"/>
    <lineage>
        <taxon>Bacteria</taxon>
        <taxon>Bacillati</taxon>
        <taxon>Actinomycetota</taxon>
        <taxon>Actinomycetes</taxon>
        <taxon>Propionibacteriales</taxon>
        <taxon>Actinopolymorphaceae</taxon>
        <taxon>Actinopolymorpha</taxon>
    </lineage>
</organism>
<accession>A0A927RHT7</accession>
<gene>
    <name evidence="1" type="ORF">HEB94_002354</name>
</gene>
<dbReference type="Proteomes" id="UP000638648">
    <property type="component" value="Unassembled WGS sequence"/>
</dbReference>
<dbReference type="RefSeq" id="WP_192749838.1">
    <property type="nucleotide sequence ID" value="NZ_BAABJL010000276.1"/>
</dbReference>
<name>A0A927RHT7_9ACTN</name>
<protein>
    <submittedName>
        <fullName evidence="1">Uncharacterized protein</fullName>
    </submittedName>
</protein>
<comment type="caution">
    <text evidence="1">The sequence shown here is derived from an EMBL/GenBank/DDBJ whole genome shotgun (WGS) entry which is preliminary data.</text>
</comment>